<dbReference type="PROSITE" id="PS51480">
    <property type="entry name" value="DHAL"/>
    <property type="match status" value="1"/>
</dbReference>
<keyword evidence="6" id="KW-1185">Reference proteome</keyword>
<gene>
    <name evidence="5" type="primary">dhaL</name>
    <name evidence="5" type="ORF">CHU32_02435</name>
    <name evidence="4" type="ORF">CHU33_12545</name>
</gene>
<dbReference type="NCBIfam" id="TIGR02365">
    <property type="entry name" value="dha_L_ycgS"/>
    <property type="match status" value="1"/>
</dbReference>
<dbReference type="InterPro" id="IPR036117">
    <property type="entry name" value="DhaL_dom_sf"/>
</dbReference>
<proteinExistence type="predicted"/>
<dbReference type="Pfam" id="PF02734">
    <property type="entry name" value="Dak2"/>
    <property type="match status" value="1"/>
</dbReference>
<dbReference type="PANTHER" id="PTHR28629">
    <property type="entry name" value="TRIOKINASE/FMN CYCLASE"/>
    <property type="match status" value="1"/>
</dbReference>
<evidence type="ECO:0000256" key="1">
    <source>
        <dbReference type="ARBA" id="ARBA00022679"/>
    </source>
</evidence>
<dbReference type="FunFam" id="1.25.40.340:FF:000002">
    <property type="entry name" value="Dihydroxyacetone kinase, L subunit"/>
    <property type="match status" value="1"/>
</dbReference>
<reference evidence="6 7" key="1">
    <citation type="submission" date="2018-01" db="EMBL/GenBank/DDBJ databases">
        <title>Superficieibacter electus gen. nov., sp. nov., an extended-spectrum beta-lactamase possessing member of the Enterobacteriaceae family, isolated from intensive care unit surfaces.</title>
        <authorList>
            <person name="Potter R.F."/>
            <person name="D'Souza A.W."/>
        </authorList>
    </citation>
    <scope>NUCLEOTIDE SEQUENCE [LARGE SCALE GENOMIC DNA]</scope>
    <source>
        <strain evidence="5 7">BP-1</strain>
        <strain evidence="4 6">BP-2</strain>
    </source>
</reference>
<dbReference type="InterPro" id="IPR004007">
    <property type="entry name" value="DhaL_dom"/>
</dbReference>
<evidence type="ECO:0000313" key="5">
    <source>
        <dbReference type="EMBL" id="POP50303.1"/>
    </source>
</evidence>
<keyword evidence="2 5" id="KW-0418">Kinase</keyword>
<keyword evidence="1" id="KW-0808">Transferase</keyword>
<dbReference type="EMBL" id="PQGE01000010">
    <property type="protein sequence ID" value="POP44285.1"/>
    <property type="molecule type" value="Genomic_DNA"/>
</dbReference>
<accession>A0A2P5GUT0</accession>
<dbReference type="EMBL" id="PQGD01000002">
    <property type="protein sequence ID" value="POP50303.1"/>
    <property type="molecule type" value="Genomic_DNA"/>
</dbReference>
<protein>
    <submittedName>
        <fullName evidence="5">Dihydroxyacetone kinase subunit L</fullName>
    </submittedName>
</protein>
<dbReference type="AlphaFoldDB" id="A0A2P5GUT0"/>
<evidence type="ECO:0000313" key="7">
    <source>
        <dbReference type="Proteomes" id="UP000247005"/>
    </source>
</evidence>
<dbReference type="SUPFAM" id="SSF101473">
    <property type="entry name" value="DhaL-like"/>
    <property type="match status" value="1"/>
</dbReference>
<sequence>MSFTNKDGLAIALAMVKTIQEKKVWLSEIDGAAGDGDHGINMNKGFTLALNKIDPAMNMSEAFLIISQVLLEEIGGSMGPLYGIWFRRLSRESAEHDVINTSLLRTMFSAALIDLQTLTAAVPGDKTLLDVLIPATQQFNAALAAGESCAGSLLKMQQAAEDGFDATRQMYPRVGRASRVGERSVGHPDAGAGSCMLLLQAFTRTTMSLIKKEANHAEAD</sequence>
<dbReference type="Gene3D" id="1.25.40.340">
    <property type="match status" value="1"/>
</dbReference>
<dbReference type="PANTHER" id="PTHR28629:SF4">
    <property type="entry name" value="TRIOKINASE_FMN CYCLASE"/>
    <property type="match status" value="1"/>
</dbReference>
<dbReference type="GO" id="GO:0019563">
    <property type="term" value="P:glycerol catabolic process"/>
    <property type="evidence" value="ECO:0007669"/>
    <property type="project" value="TreeGrafter"/>
</dbReference>
<dbReference type="Proteomes" id="UP000247005">
    <property type="component" value="Unassembled WGS sequence"/>
</dbReference>
<dbReference type="InterPro" id="IPR050861">
    <property type="entry name" value="Dihydroxyacetone_Kinase"/>
</dbReference>
<evidence type="ECO:0000256" key="2">
    <source>
        <dbReference type="ARBA" id="ARBA00022777"/>
    </source>
</evidence>
<feature type="domain" description="DhaL" evidence="3">
    <location>
        <begin position="6"/>
        <end position="204"/>
    </location>
</feature>
<dbReference type="InterPro" id="IPR012737">
    <property type="entry name" value="DhaK_L_YcgS"/>
</dbReference>
<organism evidence="5 7">
    <name type="scientific">Superficieibacter electus</name>
    <dbReference type="NCBI Taxonomy" id="2022662"/>
    <lineage>
        <taxon>Bacteria</taxon>
        <taxon>Pseudomonadati</taxon>
        <taxon>Pseudomonadota</taxon>
        <taxon>Gammaproteobacteria</taxon>
        <taxon>Enterobacterales</taxon>
        <taxon>Enterobacteriaceae</taxon>
        <taxon>Superficieibacter</taxon>
    </lineage>
</organism>
<name>A0A2P5GUT0_9ENTR</name>
<dbReference type="SMART" id="SM01120">
    <property type="entry name" value="Dak2"/>
    <property type="match status" value="1"/>
</dbReference>
<dbReference type="Proteomes" id="UP000237073">
    <property type="component" value="Unassembled WGS sequence"/>
</dbReference>
<comment type="caution">
    <text evidence="5">The sequence shown here is derived from an EMBL/GenBank/DDBJ whole genome shotgun (WGS) entry which is preliminary data.</text>
</comment>
<evidence type="ECO:0000313" key="4">
    <source>
        <dbReference type="EMBL" id="POP44285.1"/>
    </source>
</evidence>
<dbReference type="OrthoDB" id="9800291at2"/>
<dbReference type="GO" id="GO:0005829">
    <property type="term" value="C:cytosol"/>
    <property type="evidence" value="ECO:0007669"/>
    <property type="project" value="TreeGrafter"/>
</dbReference>
<dbReference type="GO" id="GO:0004371">
    <property type="term" value="F:glycerone kinase activity"/>
    <property type="evidence" value="ECO:0007669"/>
    <property type="project" value="InterPro"/>
</dbReference>
<dbReference type="RefSeq" id="WP_103676421.1">
    <property type="nucleotide sequence ID" value="NZ_PQGD01000002.1"/>
</dbReference>
<evidence type="ECO:0000313" key="6">
    <source>
        <dbReference type="Proteomes" id="UP000237073"/>
    </source>
</evidence>
<evidence type="ECO:0000259" key="3">
    <source>
        <dbReference type="PROSITE" id="PS51480"/>
    </source>
</evidence>